<dbReference type="InterPro" id="IPR001585">
    <property type="entry name" value="TAL/FSA"/>
</dbReference>
<dbReference type="CDD" id="cd00956">
    <property type="entry name" value="Transaldolase_FSA"/>
    <property type="match status" value="1"/>
</dbReference>
<comment type="pathway">
    <text evidence="2 9">Carbohydrate degradation; pentose phosphate pathway; D-glyceraldehyde 3-phosphate and beta-D-fructose 6-phosphate from D-ribose 5-phosphate and D-xylulose 5-phosphate (non-oxidative stage): step 2/3.</text>
</comment>
<dbReference type="NCBIfam" id="TIGR00875">
    <property type="entry name" value="fsa_talC_mipB"/>
    <property type="match status" value="1"/>
</dbReference>
<protein>
    <recommendedName>
        <fullName evidence="9">Probable transaldolase</fullName>
        <ecNumber evidence="9">2.2.1.2</ecNumber>
    </recommendedName>
</protein>
<comment type="similarity">
    <text evidence="3 9">Belongs to the transaldolase family. Type 3B subfamily.</text>
</comment>
<dbReference type="InterPro" id="IPR033919">
    <property type="entry name" value="TSA/FSA_arc/bac"/>
</dbReference>
<keyword evidence="7 9" id="KW-0704">Schiff base</keyword>
<reference evidence="10" key="1">
    <citation type="journal article" date="2005" name="Environ. Microbiol.">
        <title>Genetic and functional properties of uncultivated thermophilic crenarchaeotes from a subsurface gold mine as revealed by analysis of genome fragments.</title>
        <authorList>
            <person name="Nunoura T."/>
            <person name="Hirayama H."/>
            <person name="Takami H."/>
            <person name="Oida H."/>
            <person name="Nishi S."/>
            <person name="Shimamura S."/>
            <person name="Suzuki Y."/>
            <person name="Inagaki F."/>
            <person name="Takai K."/>
            <person name="Nealson K.H."/>
            <person name="Horikoshi K."/>
        </authorList>
    </citation>
    <scope>NUCLEOTIDE SEQUENCE</scope>
</reference>
<sequence length="218" mass="23251">MKLFADSADVSEIAELAEWGLLDGVTTNPTLVAKTGRPMFEVLREICRLVQGPVSAEVTATDTAGMVAEGRRLAEVAPNIVVKLPLTPAGLAACRRLVAEGIRTNLTLCFSPAQGLLAAKAGATFVSPFVGRLDDIGHDGMAVVRDIVAIYRNYPELKTQVLAASLRHVRHVVQAAIAGADAATAPPAVLRQLVRHPLTDIGLERFLEDWRKSGQKIG</sequence>
<evidence type="ECO:0000256" key="1">
    <source>
        <dbReference type="ARBA" id="ARBA00004496"/>
    </source>
</evidence>
<dbReference type="InterPro" id="IPR013785">
    <property type="entry name" value="Aldolase_TIM"/>
</dbReference>
<dbReference type="GO" id="GO:0004801">
    <property type="term" value="F:transaldolase activity"/>
    <property type="evidence" value="ECO:0007669"/>
    <property type="project" value="UniProtKB-UniRule"/>
</dbReference>
<dbReference type="GO" id="GO:0016832">
    <property type="term" value="F:aldehyde-lyase activity"/>
    <property type="evidence" value="ECO:0007669"/>
    <property type="project" value="InterPro"/>
</dbReference>
<dbReference type="InterPro" id="IPR018225">
    <property type="entry name" value="Transaldolase_AS"/>
</dbReference>
<keyword evidence="5 9" id="KW-0808">Transferase</keyword>
<evidence type="ECO:0000256" key="8">
    <source>
        <dbReference type="ARBA" id="ARBA00048810"/>
    </source>
</evidence>
<dbReference type="GO" id="GO:0005737">
    <property type="term" value="C:cytoplasm"/>
    <property type="evidence" value="ECO:0007669"/>
    <property type="project" value="UniProtKB-SubCell"/>
</dbReference>
<keyword evidence="6 9" id="KW-0570">Pentose shunt</keyword>
<comment type="catalytic activity">
    <reaction evidence="8 9">
        <text>D-sedoheptulose 7-phosphate + D-glyceraldehyde 3-phosphate = D-erythrose 4-phosphate + beta-D-fructose 6-phosphate</text>
        <dbReference type="Rhea" id="RHEA:17053"/>
        <dbReference type="ChEBI" id="CHEBI:16897"/>
        <dbReference type="ChEBI" id="CHEBI:57483"/>
        <dbReference type="ChEBI" id="CHEBI:57634"/>
        <dbReference type="ChEBI" id="CHEBI:59776"/>
        <dbReference type="EC" id="2.2.1.2"/>
    </reaction>
</comment>
<dbReference type="FunFam" id="3.20.20.70:FF:000018">
    <property type="entry name" value="Probable transaldolase"/>
    <property type="match status" value="1"/>
</dbReference>
<dbReference type="GO" id="GO:0042182">
    <property type="term" value="P:ketone catabolic process"/>
    <property type="evidence" value="ECO:0007669"/>
    <property type="project" value="UniProtKB-ARBA"/>
</dbReference>
<dbReference type="InterPro" id="IPR022999">
    <property type="entry name" value="Transaldolase_3B"/>
</dbReference>
<gene>
    <name evidence="9" type="primary">tal</name>
    <name evidence="10" type="ORF">HGMM_F40A07C30</name>
</gene>
<evidence type="ECO:0000313" key="10">
    <source>
        <dbReference type="EMBL" id="BAL56511.1"/>
    </source>
</evidence>
<dbReference type="GO" id="GO:0005975">
    <property type="term" value="P:carbohydrate metabolic process"/>
    <property type="evidence" value="ECO:0007669"/>
    <property type="project" value="InterPro"/>
</dbReference>
<comment type="function">
    <text evidence="9">Transaldolase is important for the balance of metabolites in the pentose-phosphate pathway.</text>
</comment>
<dbReference type="GO" id="GO:0006098">
    <property type="term" value="P:pentose-phosphate shunt"/>
    <property type="evidence" value="ECO:0007669"/>
    <property type="project" value="UniProtKB-UniRule"/>
</dbReference>
<dbReference type="HAMAP" id="MF_00494">
    <property type="entry name" value="Transaldolase_3b"/>
    <property type="match status" value="1"/>
</dbReference>
<dbReference type="SUPFAM" id="SSF51569">
    <property type="entry name" value="Aldolase"/>
    <property type="match status" value="1"/>
</dbReference>
<keyword evidence="4 9" id="KW-0963">Cytoplasm</keyword>
<organism evidence="10">
    <name type="scientific">uncultured Alphaproteobacteria bacterium</name>
    <dbReference type="NCBI Taxonomy" id="91750"/>
    <lineage>
        <taxon>Bacteria</taxon>
        <taxon>Pseudomonadati</taxon>
        <taxon>Pseudomonadota</taxon>
        <taxon>Alphaproteobacteria</taxon>
        <taxon>environmental samples</taxon>
    </lineage>
</organism>
<feature type="active site" description="Schiff-base intermediate with substrate" evidence="9">
    <location>
        <position position="83"/>
    </location>
</feature>
<proteinExistence type="inferred from homology"/>
<dbReference type="PROSITE" id="PS00958">
    <property type="entry name" value="TRANSALDOLASE_2"/>
    <property type="match status" value="1"/>
</dbReference>
<dbReference type="PANTHER" id="PTHR10683:SF40">
    <property type="entry name" value="FRUCTOSE-6-PHOSPHATE ALDOLASE 1-RELATED"/>
    <property type="match status" value="1"/>
</dbReference>
<evidence type="ECO:0000256" key="5">
    <source>
        <dbReference type="ARBA" id="ARBA00022679"/>
    </source>
</evidence>
<evidence type="ECO:0000256" key="3">
    <source>
        <dbReference type="ARBA" id="ARBA00005740"/>
    </source>
</evidence>
<dbReference type="PROSITE" id="PS01054">
    <property type="entry name" value="TRANSALDOLASE_1"/>
    <property type="match status" value="1"/>
</dbReference>
<evidence type="ECO:0000256" key="6">
    <source>
        <dbReference type="ARBA" id="ARBA00023126"/>
    </source>
</evidence>
<dbReference type="EMBL" id="AP011749">
    <property type="protein sequence ID" value="BAL56511.1"/>
    <property type="molecule type" value="Genomic_DNA"/>
</dbReference>
<evidence type="ECO:0000256" key="2">
    <source>
        <dbReference type="ARBA" id="ARBA00004857"/>
    </source>
</evidence>
<dbReference type="PANTHER" id="PTHR10683">
    <property type="entry name" value="TRANSALDOLASE"/>
    <property type="match status" value="1"/>
</dbReference>
<dbReference type="InterPro" id="IPR004731">
    <property type="entry name" value="Transaldolase_3B/F6P_aldolase"/>
</dbReference>
<dbReference type="Pfam" id="PF00923">
    <property type="entry name" value="TAL_FSA"/>
    <property type="match status" value="1"/>
</dbReference>
<evidence type="ECO:0000256" key="9">
    <source>
        <dbReference type="HAMAP-Rule" id="MF_00494"/>
    </source>
</evidence>
<reference evidence="10" key="2">
    <citation type="journal article" date="2012" name="PLoS ONE">
        <title>A Deeply Branching Thermophilic Bacterium with an Ancient Acetyl-CoA Pathway Dominates a Subsurface Ecosystem.</title>
        <authorList>
            <person name="Takami H."/>
            <person name="Noguchi H."/>
            <person name="Takaki Y."/>
            <person name="Uchiyama I."/>
            <person name="Toyoda A."/>
            <person name="Nishi S."/>
            <person name="Chee G.-J."/>
            <person name="Arai W."/>
            <person name="Nunoura T."/>
            <person name="Itoh T."/>
            <person name="Hattori M."/>
            <person name="Takai K."/>
        </authorList>
    </citation>
    <scope>NUCLEOTIDE SEQUENCE</scope>
</reference>
<accession>H5SK25</accession>
<name>H5SK25_9PROT</name>
<evidence type="ECO:0000256" key="4">
    <source>
        <dbReference type="ARBA" id="ARBA00022490"/>
    </source>
</evidence>
<evidence type="ECO:0000256" key="7">
    <source>
        <dbReference type="ARBA" id="ARBA00023270"/>
    </source>
</evidence>
<comment type="subcellular location">
    <subcellularLocation>
        <location evidence="1 9">Cytoplasm</location>
    </subcellularLocation>
</comment>
<dbReference type="AlphaFoldDB" id="H5SK25"/>
<dbReference type="UniPathway" id="UPA00115">
    <property type="reaction ID" value="UER00414"/>
</dbReference>
<dbReference type="EC" id="2.2.1.2" evidence="9"/>
<dbReference type="Gene3D" id="3.20.20.70">
    <property type="entry name" value="Aldolase class I"/>
    <property type="match status" value="1"/>
</dbReference>